<dbReference type="GO" id="GO:0016757">
    <property type="term" value="F:glycosyltransferase activity"/>
    <property type="evidence" value="ECO:0007669"/>
    <property type="project" value="TreeGrafter"/>
</dbReference>
<dbReference type="SUPFAM" id="SSF53756">
    <property type="entry name" value="UDP-Glycosyltransferase/glycogen phosphorylase"/>
    <property type="match status" value="1"/>
</dbReference>
<sequence>MAKIIYGVSGQGFGHSTRSREVLQYLVSKGHQVLVFTYGQALFFLDEDFDVYEVPGLGLEYKNNKLVYWRTIYKNAYQVAKQSKYWNKILDKFRSFDPDIVITDFEPLTAILAKLQRVPLISLDNQHQLTNTKLKINAKYRKDLLADKLVIKSMVWGAKYYLVTTFFETPLRRKDTFLFPPIVRQEIKKLIPQAENYILVYQNSNFTELIKTLHLVDYKFVVFGSNQKGVDGNIIFKDYSSHEWLKYLANCQAIIGTAGLSLISEALYLKKPYLTMPIKKQTEQIINARYLEDMGYGLEMNKINKKDIELFIDRIPEFRKNLLKYKNKNEMAIFRKIDQIIGYFS</sequence>
<comment type="caution">
    <text evidence="1">The sequence shown here is derived from an EMBL/GenBank/DDBJ whole genome shotgun (WGS) entry which is preliminary data.</text>
</comment>
<dbReference type="Pfam" id="PF13528">
    <property type="entry name" value="Glyco_trans_1_3"/>
    <property type="match status" value="1"/>
</dbReference>
<dbReference type="Proteomes" id="UP000229056">
    <property type="component" value="Unassembled WGS sequence"/>
</dbReference>
<gene>
    <name evidence="1" type="ORF">COT80_00100</name>
</gene>
<evidence type="ECO:0008006" key="3">
    <source>
        <dbReference type="Google" id="ProtNLM"/>
    </source>
</evidence>
<proteinExistence type="predicted"/>
<name>A0A2H0W576_9BACT</name>
<dbReference type="NCBIfam" id="TIGR00661">
    <property type="entry name" value="MJ1255"/>
    <property type="match status" value="1"/>
</dbReference>
<evidence type="ECO:0000313" key="2">
    <source>
        <dbReference type="Proteomes" id="UP000229056"/>
    </source>
</evidence>
<dbReference type="EMBL" id="PEZY01000002">
    <property type="protein sequence ID" value="PIS06512.1"/>
    <property type="molecule type" value="Genomic_DNA"/>
</dbReference>
<dbReference type="PANTHER" id="PTHR21015:SF22">
    <property type="entry name" value="GLYCOSYLTRANSFERASE"/>
    <property type="match status" value="1"/>
</dbReference>
<dbReference type="Gene3D" id="3.40.50.2000">
    <property type="entry name" value="Glycogen Phosphorylase B"/>
    <property type="match status" value="1"/>
</dbReference>
<dbReference type="InterPro" id="IPR005262">
    <property type="entry name" value="MJ1255-like"/>
</dbReference>
<protein>
    <recommendedName>
        <fullName evidence="3">Teichoic acid biosynthesis protein</fullName>
    </recommendedName>
</protein>
<dbReference type="PANTHER" id="PTHR21015">
    <property type="entry name" value="UDP-N-ACETYLGLUCOSAMINE--N-ACETYLMURAMYL-(PENTAPEPTIDE) PYROPHOSPHORYL-UNDECAPRENOL N-ACETYLGLUCOSAMINE TRANSFERASE 1"/>
    <property type="match status" value="1"/>
</dbReference>
<organism evidence="1 2">
    <name type="scientific">Candidatus Buchananbacteria bacterium CG10_big_fil_rev_8_21_14_0_10_33_19</name>
    <dbReference type="NCBI Taxonomy" id="1974525"/>
    <lineage>
        <taxon>Bacteria</taxon>
        <taxon>Candidatus Buchananiibacteriota</taxon>
    </lineage>
</organism>
<accession>A0A2H0W576</accession>
<evidence type="ECO:0000313" key="1">
    <source>
        <dbReference type="EMBL" id="PIS06512.1"/>
    </source>
</evidence>
<dbReference type="AlphaFoldDB" id="A0A2H0W576"/>
<reference evidence="2" key="1">
    <citation type="submission" date="2017-09" db="EMBL/GenBank/DDBJ databases">
        <title>Depth-based differentiation of microbial function through sediment-hosted aquifers and enrichment of novel symbionts in the deep terrestrial subsurface.</title>
        <authorList>
            <person name="Probst A.J."/>
            <person name="Ladd B."/>
            <person name="Jarett J.K."/>
            <person name="Geller-Mcgrath D.E."/>
            <person name="Sieber C.M.K."/>
            <person name="Emerson J.B."/>
            <person name="Anantharaman K."/>
            <person name="Thomas B.C."/>
            <person name="Malmstrom R."/>
            <person name="Stieglmeier M."/>
            <person name="Klingl A."/>
            <person name="Woyke T."/>
            <person name="Ryan C.M."/>
            <person name="Banfield J.F."/>
        </authorList>
    </citation>
    <scope>NUCLEOTIDE SEQUENCE [LARGE SCALE GENOMIC DNA]</scope>
</reference>